<proteinExistence type="predicted"/>
<dbReference type="AlphaFoldDB" id="A0A0F9V903"/>
<protein>
    <submittedName>
        <fullName evidence="1">Uncharacterized protein</fullName>
    </submittedName>
</protein>
<reference evidence="1" key="1">
    <citation type="journal article" date="2015" name="Nature">
        <title>Complex archaea that bridge the gap between prokaryotes and eukaryotes.</title>
        <authorList>
            <person name="Spang A."/>
            <person name="Saw J.H."/>
            <person name="Jorgensen S.L."/>
            <person name="Zaremba-Niedzwiedzka K."/>
            <person name="Martijn J."/>
            <person name="Lind A.E."/>
            <person name="van Eijk R."/>
            <person name="Schleper C."/>
            <person name="Guy L."/>
            <person name="Ettema T.J."/>
        </authorList>
    </citation>
    <scope>NUCLEOTIDE SEQUENCE</scope>
</reference>
<gene>
    <name evidence="1" type="ORF">LCGC14_0171570</name>
</gene>
<sequence length="663" mass="72646">MSAKSTAATLSLTDLLAMKDRTVMLLDNGVDTGADRLLLDGAFEEAAQIYQACGLDDLHRREKLAYCRYYTGAKGYGDILDKEIERATPWGLALHFWAWESLSEAEKNSSVPQRILQAATAIESFPDLRQTLIAAIGYHAGVRHTSQGNFSELYQSACTALQEMGSSYIQTLKLCTAILHHYSERSESSAQLLRELVDATSAESTPTLAPLFTAANIIGDIGKAESALAELCRRFADDPDLEPTISAVAIEEGKPGLLEVLPEHLLAISLNRPEVRLITALAANDLSTVIEIAESMPANGPPDSVLYSPRISEPLIDFAGSGRRALLGGWGGYAPWCFVLGERLVRTLPKGDLRRHFLRSAKDTIDSDDLEEYADELCSLFEEHGEYDDFYSILTPECLRQVDPEAFANYLVKAAEEDSEYSPLYGDEDEDSPVPWHRFIPSLKQALAALTPEKAAFCTSVLESWDIPLRAPLADRLAGEGMPESLSAPLAAIQAAITECGAEVLPYLQVALMKLSARAAALTPPATAEDTVIQAINDFLKPRHLTDYGVDRARKMTGRYGAAGVLQGLEALLANPDFNPETDRPMDALANTLVKLQGTLISRRAYLAGILRKRLKNLKSHWLDQQVSEAMGRGVDIEQMIELAKGVSSWDDWSEGLENLQPY</sequence>
<accession>A0A0F9V903</accession>
<evidence type="ECO:0000313" key="1">
    <source>
        <dbReference type="EMBL" id="KKN96227.1"/>
    </source>
</evidence>
<organism evidence="1">
    <name type="scientific">marine sediment metagenome</name>
    <dbReference type="NCBI Taxonomy" id="412755"/>
    <lineage>
        <taxon>unclassified sequences</taxon>
        <taxon>metagenomes</taxon>
        <taxon>ecological metagenomes</taxon>
    </lineage>
</organism>
<dbReference type="EMBL" id="LAZR01000066">
    <property type="protein sequence ID" value="KKN96227.1"/>
    <property type="molecule type" value="Genomic_DNA"/>
</dbReference>
<comment type="caution">
    <text evidence="1">The sequence shown here is derived from an EMBL/GenBank/DDBJ whole genome shotgun (WGS) entry which is preliminary data.</text>
</comment>
<name>A0A0F9V903_9ZZZZ</name>